<dbReference type="Pfam" id="PF19526">
    <property type="entry name" value="Slr4"/>
    <property type="match status" value="1"/>
</dbReference>
<gene>
    <name evidence="2" type="ORF">J5O05_07250</name>
</gene>
<dbReference type="Proteomes" id="UP000664904">
    <property type="component" value="Chromosome"/>
</dbReference>
<keyword evidence="3" id="KW-1185">Reference proteome</keyword>
<proteinExistence type="predicted"/>
<dbReference type="EMBL" id="CP072133">
    <property type="protein sequence ID" value="QTH72588.1"/>
    <property type="molecule type" value="Genomic_DNA"/>
</dbReference>
<dbReference type="InterPro" id="IPR045689">
    <property type="entry name" value="Slr4"/>
</dbReference>
<keyword evidence="1" id="KW-0732">Signal</keyword>
<feature type="signal peptide" evidence="1">
    <location>
        <begin position="1"/>
        <end position="20"/>
    </location>
</feature>
<organism evidence="2 3">
    <name type="scientific">Pseudoalteromonas xiamenensis</name>
    <dbReference type="NCBI Taxonomy" id="882626"/>
    <lineage>
        <taxon>Bacteria</taxon>
        <taxon>Pseudomonadati</taxon>
        <taxon>Pseudomonadota</taxon>
        <taxon>Gammaproteobacteria</taxon>
        <taxon>Alteromonadales</taxon>
        <taxon>Pseudoalteromonadaceae</taxon>
        <taxon>Pseudoalteromonas</taxon>
    </lineage>
</organism>
<dbReference type="AlphaFoldDB" id="A0A975DIV3"/>
<dbReference type="CDD" id="cd22554">
    <property type="entry name" value="Slr4-like"/>
    <property type="match status" value="1"/>
</dbReference>
<name>A0A975DIV3_9GAMM</name>
<protein>
    <submittedName>
        <fullName evidence="2">Uncharacterized protein</fullName>
    </submittedName>
</protein>
<evidence type="ECO:0000313" key="3">
    <source>
        <dbReference type="Proteomes" id="UP000664904"/>
    </source>
</evidence>
<evidence type="ECO:0000313" key="2">
    <source>
        <dbReference type="EMBL" id="QTH72588.1"/>
    </source>
</evidence>
<dbReference type="RefSeq" id="WP_208844212.1">
    <property type="nucleotide sequence ID" value="NZ_CP072133.1"/>
</dbReference>
<sequence length="485" mass="50028">MFKKSLLALALSATAFGAAASTIEAVNVTTAEVTTTGSEALAAFTSYKSTGTGTPARAAVFSKEGLALAGDKITVNGVSAVNTFGISFKAGAKYPNGSAVTFLVTGAEFDTSSTVTHSLDAAADTTTGVTAAQAQAKDMTFLSKAADKLVFQVADGVDEDAVTYLLRTGLTKITGDVTITAYASTPVVTEIDKTSFKVATVKNQFKITPTKASGVINVSADRKSFADTVAATGVSAKADFSVKVETDNTPDVLAAVADSVTVTLNNDLSVFDTDADGAFDDGVKVVATDATNTTFTYDKTKKTSVIATKTAGNTAFSRDYGLDIDLTSNGTAVTNGIVLAPTTFSGKVEAKYTGSSKSETLTADVALGAWTLNGSVVKVPYMPFGDNTAVVLRLTNTSSKTGDLTVRYMLEDGVSEWKSVGVVASIKPGLTNISDLVMNAIKADAKVTKGKVAIELTTNVPSSDVTITALFRDIKEQDRAVVGTN</sequence>
<reference evidence="2" key="1">
    <citation type="submission" date="2021-03" db="EMBL/GenBank/DDBJ databases">
        <title>Complete Genome of Pseudoalteromonas xiamenensis STKMTI.2, a new potential marine bacterium producing anti-Vibrio compounds.</title>
        <authorList>
            <person name="Handayani D.P."/>
            <person name="Isnansetyo A."/>
            <person name="Istiqomah I."/>
            <person name="Jumina J."/>
        </authorList>
    </citation>
    <scope>NUCLEOTIDE SEQUENCE</scope>
    <source>
        <strain evidence="2">STKMTI.2</strain>
    </source>
</reference>
<dbReference type="KEGG" id="pxi:J5O05_07250"/>
<feature type="chain" id="PRO_5037146157" evidence="1">
    <location>
        <begin position="21"/>
        <end position="485"/>
    </location>
</feature>
<accession>A0A975DIV3</accession>
<evidence type="ECO:0000256" key="1">
    <source>
        <dbReference type="SAM" id="SignalP"/>
    </source>
</evidence>